<name>A0A5D5ARB9_9EURY</name>
<feature type="transmembrane region" description="Helical" evidence="1">
    <location>
        <begin position="40"/>
        <end position="63"/>
    </location>
</feature>
<keyword evidence="1" id="KW-1133">Transmembrane helix</keyword>
<feature type="transmembrane region" description="Helical" evidence="1">
    <location>
        <begin position="6"/>
        <end position="28"/>
    </location>
</feature>
<gene>
    <name evidence="2" type="ORF">FYC77_02925</name>
</gene>
<keyword evidence="3" id="KW-1185">Reference proteome</keyword>
<dbReference type="EMBL" id="VTAW01000002">
    <property type="protein sequence ID" value="TYT63547.1"/>
    <property type="molecule type" value="Genomic_DNA"/>
</dbReference>
<organism evidence="2 3">
    <name type="scientific">Natrialba swarupiae</name>
    <dbReference type="NCBI Taxonomy" id="2448032"/>
    <lineage>
        <taxon>Archaea</taxon>
        <taxon>Methanobacteriati</taxon>
        <taxon>Methanobacteriota</taxon>
        <taxon>Stenosarchaea group</taxon>
        <taxon>Halobacteria</taxon>
        <taxon>Halobacteriales</taxon>
        <taxon>Natrialbaceae</taxon>
        <taxon>Natrialba</taxon>
    </lineage>
</organism>
<evidence type="ECO:0000256" key="1">
    <source>
        <dbReference type="SAM" id="Phobius"/>
    </source>
</evidence>
<keyword evidence="1" id="KW-0812">Transmembrane</keyword>
<proteinExistence type="predicted"/>
<reference evidence="2 3" key="1">
    <citation type="submission" date="2019-08" db="EMBL/GenBank/DDBJ databases">
        <title>Archaea genome.</title>
        <authorList>
            <person name="Kajale S."/>
            <person name="Shouche Y."/>
            <person name="Deshpande N."/>
            <person name="Sharma A."/>
        </authorList>
    </citation>
    <scope>NUCLEOTIDE SEQUENCE [LARGE SCALE GENOMIC DNA]</scope>
    <source>
        <strain evidence="2 3">ESP3B_9</strain>
    </source>
</reference>
<keyword evidence="1" id="KW-0472">Membrane</keyword>
<comment type="caution">
    <text evidence="2">The sequence shown here is derived from an EMBL/GenBank/DDBJ whole genome shotgun (WGS) entry which is preliminary data.</text>
</comment>
<dbReference type="Proteomes" id="UP000324104">
    <property type="component" value="Unassembled WGS sequence"/>
</dbReference>
<dbReference type="AlphaFoldDB" id="A0A5D5ARB9"/>
<dbReference type="RefSeq" id="WP_149080014.1">
    <property type="nucleotide sequence ID" value="NZ_VTAW01000002.1"/>
</dbReference>
<evidence type="ECO:0000313" key="2">
    <source>
        <dbReference type="EMBL" id="TYT63547.1"/>
    </source>
</evidence>
<accession>A0A5D5ARB9</accession>
<sequence length="65" mass="6613">MNGSWMVTLGTIAVSLLLIPGGLTYFFSNGGLAAVDGSRMIVVGLIAMLPGILMGSTALWVTAQG</sequence>
<evidence type="ECO:0000313" key="3">
    <source>
        <dbReference type="Proteomes" id="UP000324104"/>
    </source>
</evidence>
<protein>
    <submittedName>
        <fullName evidence="2">Uncharacterized protein</fullName>
    </submittedName>
</protein>